<proteinExistence type="predicted"/>
<evidence type="ECO:0000313" key="1">
    <source>
        <dbReference type="EMBL" id="APC01967.1"/>
    </source>
</evidence>
<sequence>MTNKFVEEAPFHPGYEDAAYQHEVSPMLAELEGFRKMNARYLSFSEVIVHFCKSSKISPSTP</sequence>
<reference evidence="1" key="1">
    <citation type="journal article" date="2017" name="Appl. Environ. Microbiol.">
        <title>Microdiversification of a pelagic Polynucleobacter species is mainly driven by acquisition of genomic islands from a partially interspecific gene pool.</title>
        <authorList>
            <person name="Hoetzinger M."/>
            <person name="Hahn M.W."/>
            <person name="Jezberova J."/>
            <person name="Schmidt J."/>
            <person name="Koll U."/>
        </authorList>
    </citation>
    <scope>NUCLEOTIDE SEQUENCE</scope>
    <source>
        <strain evidence="1">MWH-RechtKol4</strain>
    </source>
</reference>
<dbReference type="RefSeq" id="WP_071539730.1">
    <property type="nucleotide sequence ID" value="NZ_CP015016.1"/>
</dbReference>
<evidence type="ECO:0000313" key="2">
    <source>
        <dbReference type="Proteomes" id="UP000182060"/>
    </source>
</evidence>
<name>A0AAC9IYR5_9BURK</name>
<dbReference type="Proteomes" id="UP000182060">
    <property type="component" value="Chromosome"/>
</dbReference>
<dbReference type="EMBL" id="CP015017">
    <property type="protein sequence ID" value="APC01967.1"/>
    <property type="molecule type" value="Genomic_DNA"/>
</dbReference>
<organism evidence="1 2">
    <name type="scientific">Polynucleobacter asymbioticus</name>
    <dbReference type="NCBI Taxonomy" id="576611"/>
    <lineage>
        <taxon>Bacteria</taxon>
        <taxon>Pseudomonadati</taxon>
        <taxon>Pseudomonadota</taxon>
        <taxon>Betaproteobacteria</taxon>
        <taxon>Burkholderiales</taxon>
        <taxon>Burkholderiaceae</taxon>
        <taxon>Polynucleobacter</taxon>
    </lineage>
</organism>
<gene>
    <name evidence="1" type="ORF">AOC25_10240</name>
</gene>
<protein>
    <submittedName>
        <fullName evidence="1">Uncharacterized protein</fullName>
    </submittedName>
</protein>
<accession>A0AAC9IYR5</accession>
<dbReference type="AlphaFoldDB" id="A0AAC9IYR5"/>